<dbReference type="InterPro" id="IPR007428">
    <property type="entry name" value="MlaA"/>
</dbReference>
<proteinExistence type="predicted"/>
<sequence length="237" mass="26741">MKLLNKKNLLLLTLFISFHSIASNHDPFEDFNRTIWAFNEFLDDNIAKPTAEIYTSITPQFIEHGVTNFFRNLNELDNTANQLLQGKPMLALNDFSRFIVNSTIGIAGFIDVGSNIGLERHDEDFGQTLGYWGVSTGPFLMLPILGPSTPRDLAGQSVSSVLGGTFAIEETEARLALTALDALETRARYLDVETLIIGDRYSFIRDSYMQYQEFETLNGEDQVDDFVDDMDDFLLDE</sequence>
<organism evidence="2">
    <name type="scientific">marine metagenome</name>
    <dbReference type="NCBI Taxonomy" id="408172"/>
    <lineage>
        <taxon>unclassified sequences</taxon>
        <taxon>metagenomes</taxon>
        <taxon>ecological metagenomes</taxon>
    </lineage>
</organism>
<protein>
    <recommendedName>
        <fullName evidence="3">VacJ lipoprotein</fullName>
    </recommendedName>
</protein>
<dbReference type="Pfam" id="PF04333">
    <property type="entry name" value="MlaA"/>
    <property type="match status" value="1"/>
</dbReference>
<reference evidence="2" key="1">
    <citation type="submission" date="2018-05" db="EMBL/GenBank/DDBJ databases">
        <authorList>
            <person name="Lanie J.A."/>
            <person name="Ng W.-L."/>
            <person name="Kazmierczak K.M."/>
            <person name="Andrzejewski T.M."/>
            <person name="Davidsen T.M."/>
            <person name="Wayne K.J."/>
            <person name="Tettelin H."/>
            <person name="Glass J.I."/>
            <person name="Rusch D."/>
            <person name="Podicherti R."/>
            <person name="Tsui H.-C.T."/>
            <person name="Winkler M.E."/>
        </authorList>
    </citation>
    <scope>NUCLEOTIDE SEQUENCE</scope>
</reference>
<accession>A0A383C4Y4</accession>
<dbReference type="PANTHER" id="PTHR30035:SF3">
    <property type="entry name" value="INTERMEMBRANE PHOSPHOLIPID TRANSPORT SYSTEM LIPOPROTEIN MLAA"/>
    <property type="match status" value="1"/>
</dbReference>
<dbReference type="GO" id="GO:0016020">
    <property type="term" value="C:membrane"/>
    <property type="evidence" value="ECO:0007669"/>
    <property type="project" value="InterPro"/>
</dbReference>
<evidence type="ECO:0000313" key="2">
    <source>
        <dbReference type="EMBL" id="SVE27457.1"/>
    </source>
</evidence>
<dbReference type="EMBL" id="UINC01206019">
    <property type="protein sequence ID" value="SVE27457.1"/>
    <property type="molecule type" value="Genomic_DNA"/>
</dbReference>
<dbReference type="PRINTS" id="PR01805">
    <property type="entry name" value="VACJLIPOPROT"/>
</dbReference>
<dbReference type="PANTHER" id="PTHR30035">
    <property type="entry name" value="LIPOPROTEIN VACJ-RELATED"/>
    <property type="match status" value="1"/>
</dbReference>
<evidence type="ECO:0000256" key="1">
    <source>
        <dbReference type="ARBA" id="ARBA00022729"/>
    </source>
</evidence>
<name>A0A383C4Y4_9ZZZZ</name>
<dbReference type="AlphaFoldDB" id="A0A383C4Y4"/>
<gene>
    <name evidence="2" type="ORF">METZ01_LOCUS480311</name>
</gene>
<keyword evidence="1" id="KW-0732">Signal</keyword>
<dbReference type="GO" id="GO:0120010">
    <property type="term" value="P:intermembrane phospholipid transfer"/>
    <property type="evidence" value="ECO:0007669"/>
    <property type="project" value="TreeGrafter"/>
</dbReference>
<evidence type="ECO:0008006" key="3">
    <source>
        <dbReference type="Google" id="ProtNLM"/>
    </source>
</evidence>